<keyword evidence="2" id="KW-0812">Transmembrane</keyword>
<sequence>MILLKIPNFNKKIIIKQKNLLINFFNYLNNFIFIFNFFYFLFKFNQTFNYFKKIYINFDYFKFFNIKNSKKEFLYYYIQFKKQNSLLKKKYMFLNTLNPIYFKKNLKKKFTENRNLSKLNILKNTKNLYLFNKNSYNNSFNTLNGKKKLKKTILLNRFYLNYLNNFYIKRSKKLTKNINLKSKQKISNIIISYQYSLVNVINSINLFKSYNDIFKLIKSKNIFVNKINLTKFNYILNVGDLVEFNINYKLYNYFIYLTNISNKFSLKLKNKLWFKIKNNNKLNLKSNYLNKSLNLQNNYKSIQEFIEFDYYTLTIFVLYKNLKISNLNINIKKLLTIYLFKLYNWK</sequence>
<dbReference type="SUPFAM" id="SSF55174">
    <property type="entry name" value="Alpha-L RNA-binding motif"/>
    <property type="match status" value="1"/>
</dbReference>
<gene>
    <name evidence="3" type="primary">orf346</name>
</gene>
<dbReference type="AlphaFoldDB" id="A0A345WJU1"/>
<keyword evidence="1" id="KW-0694">RNA-binding</keyword>
<evidence type="ECO:0000256" key="2">
    <source>
        <dbReference type="SAM" id="Phobius"/>
    </source>
</evidence>
<dbReference type="CDD" id="cd00165">
    <property type="entry name" value="S4"/>
    <property type="match status" value="1"/>
</dbReference>
<dbReference type="PROSITE" id="PS50889">
    <property type="entry name" value="S4"/>
    <property type="match status" value="1"/>
</dbReference>
<keyword evidence="3" id="KW-0496">Mitochondrion</keyword>
<keyword evidence="2" id="KW-0472">Membrane</keyword>
<feature type="transmembrane region" description="Helical" evidence="2">
    <location>
        <begin position="20"/>
        <end position="42"/>
    </location>
</feature>
<evidence type="ECO:0000313" key="3">
    <source>
        <dbReference type="EMBL" id="AXJ93334.1"/>
    </source>
</evidence>
<keyword evidence="2" id="KW-1133">Transmembrane helix</keyword>
<dbReference type="EMBL" id="MG272262">
    <property type="protein sequence ID" value="AXJ93334.1"/>
    <property type="molecule type" value="Genomic_DNA"/>
</dbReference>
<evidence type="ECO:0000256" key="1">
    <source>
        <dbReference type="PROSITE-ProRule" id="PRU00182"/>
    </source>
</evidence>
<reference evidence="3" key="1">
    <citation type="submission" date="2017-10" db="EMBL/GenBank/DDBJ databases">
        <authorList>
            <person name="Banno H."/>
            <person name="Chua N.-H."/>
        </authorList>
    </citation>
    <scope>NUCLEOTIDE SEQUENCE</scope>
</reference>
<reference evidence="3" key="2">
    <citation type="journal article" date="2018" name="Mitochondrial DNA Part B Resour">
        <title>Uronema marinum mitochondrion, complete genome.</title>
        <authorList>
            <person name="Li R."/>
            <person name="Gao Y."/>
            <person name="Hou Y."/>
            <person name="Ye S."/>
            <person name="Wang L."/>
            <person name="Sun J."/>
            <person name="Li Q."/>
        </authorList>
    </citation>
    <scope>NUCLEOTIDE SEQUENCE</scope>
</reference>
<dbReference type="GO" id="GO:0003723">
    <property type="term" value="F:RNA binding"/>
    <property type="evidence" value="ECO:0007669"/>
    <property type="project" value="UniProtKB-KW"/>
</dbReference>
<accession>A0A345WJU1</accession>
<organism evidence="3">
    <name type="scientific">Uronema marinum</name>
    <name type="common">Marine ciliate</name>
    <dbReference type="NCBI Taxonomy" id="35107"/>
    <lineage>
        <taxon>Eukaryota</taxon>
        <taxon>Sar</taxon>
        <taxon>Alveolata</taxon>
        <taxon>Ciliophora</taxon>
        <taxon>Intramacronucleata</taxon>
        <taxon>Oligohymenophorea</taxon>
        <taxon>Scuticociliatia</taxon>
        <taxon>Philasterida</taxon>
        <taxon>Uronematidae</taxon>
        <taxon>Uronema</taxon>
    </lineage>
</organism>
<dbReference type="GeneID" id="37625948"/>
<protein>
    <submittedName>
        <fullName evidence="3">Uncharacterized protein</fullName>
    </submittedName>
</protein>
<proteinExistence type="predicted"/>
<name>A0A345WJU1_UROMR</name>
<dbReference type="RefSeq" id="YP_009512642.1">
    <property type="nucleotide sequence ID" value="NC_039174.1"/>
</dbReference>
<geneLocation type="mitochondrion" evidence="3"/>